<dbReference type="PROSITE" id="PS50192">
    <property type="entry name" value="T_SNARE"/>
    <property type="match status" value="1"/>
</dbReference>
<name>A0A6P8I113_ACTTE</name>
<proteinExistence type="inferred from homology"/>
<keyword evidence="7 10" id="KW-0472">Membrane</keyword>
<evidence type="ECO:0000259" key="11">
    <source>
        <dbReference type="PROSITE" id="PS50192"/>
    </source>
</evidence>
<keyword evidence="4 10" id="KW-0812">Transmembrane</keyword>
<dbReference type="FunCoup" id="A0A6P8I113">
    <property type="interactions" value="2493"/>
</dbReference>
<dbReference type="KEGG" id="aten:116295014"/>
<dbReference type="InterPro" id="IPR010989">
    <property type="entry name" value="SNARE"/>
</dbReference>
<feature type="domain" description="T-SNARE coiled-coil homology" evidence="11">
    <location>
        <begin position="261"/>
        <end position="323"/>
    </location>
</feature>
<evidence type="ECO:0000256" key="2">
    <source>
        <dbReference type="ARBA" id="ARBA00009063"/>
    </source>
</evidence>
<accession>A0A6P8I113</accession>
<protein>
    <submittedName>
        <fullName evidence="13">Syntaxin-5-like</fullName>
    </submittedName>
</protein>
<dbReference type="InterPro" id="IPR021538">
    <property type="entry name" value="Syntaxin-5_N"/>
</dbReference>
<evidence type="ECO:0000256" key="4">
    <source>
        <dbReference type="ARBA" id="ARBA00022692"/>
    </source>
</evidence>
<dbReference type="PANTHER" id="PTHR19957:SF3">
    <property type="entry name" value="SYNTAXIN-5"/>
    <property type="match status" value="1"/>
</dbReference>
<keyword evidence="3" id="KW-0813">Transport</keyword>
<dbReference type="GeneID" id="116295014"/>
<dbReference type="CDD" id="cd15844">
    <property type="entry name" value="SNARE_syntaxin5"/>
    <property type="match status" value="1"/>
</dbReference>
<comment type="similarity">
    <text evidence="2">Belongs to the syntaxin family.</text>
</comment>
<dbReference type="SUPFAM" id="SSF47661">
    <property type="entry name" value="t-snare proteins"/>
    <property type="match status" value="1"/>
</dbReference>
<dbReference type="GO" id="GO:0031201">
    <property type="term" value="C:SNARE complex"/>
    <property type="evidence" value="ECO:0007669"/>
    <property type="project" value="TreeGrafter"/>
</dbReference>
<sequence>MTTRRRRTRSSGEDQEHNSTTVTFSSTRNADNSALDMTSCRERTPEFLSAVKSIKTRQGSPFTNQKLQGMNGVHHQKSQFFVIAKHIGKDISNTFHKLEKLAILAKKKSLFDDRPMEIQELTYIIKQDINGLNQQIAQLQELVKSKSHTEGKHQQTHSNTVVLTLQSKLATMSKDFKSVLEVRTENLKQQKERRDQFSQGGVSESITTASMPGTSVLQRSNARGNGVMKGGADHVAIDMGGSEHSPLMNEMNQMQAFEEQDTYISSRANAMQSIESTIVELGSIFSQLANMVKEQEEQIQRIDANVETTEMNVEAAHGEILKYFQSVSSNRWLIIKIFLVLIIFFVIFVVFMG</sequence>
<feature type="region of interest" description="Disordered" evidence="9">
    <location>
        <begin position="1"/>
        <end position="36"/>
    </location>
</feature>
<dbReference type="GO" id="GO:0006888">
    <property type="term" value="P:endoplasmic reticulum to Golgi vesicle-mediated transport"/>
    <property type="evidence" value="ECO:0007669"/>
    <property type="project" value="TreeGrafter"/>
</dbReference>
<dbReference type="Proteomes" id="UP000515163">
    <property type="component" value="Unplaced"/>
</dbReference>
<dbReference type="Pfam" id="PF05739">
    <property type="entry name" value="SNARE"/>
    <property type="match status" value="1"/>
</dbReference>
<keyword evidence="5 10" id="KW-1133">Transmembrane helix</keyword>
<evidence type="ECO:0000313" key="12">
    <source>
        <dbReference type="Proteomes" id="UP000515163"/>
    </source>
</evidence>
<comment type="subcellular location">
    <subcellularLocation>
        <location evidence="1">Membrane</location>
        <topology evidence="1">Single-pass type IV membrane protein</topology>
    </subcellularLocation>
</comment>
<dbReference type="GO" id="GO:0000149">
    <property type="term" value="F:SNARE binding"/>
    <property type="evidence" value="ECO:0007669"/>
    <property type="project" value="TreeGrafter"/>
</dbReference>
<gene>
    <name evidence="13" type="primary">LOC116295014</name>
</gene>
<feature type="coiled-coil region" evidence="8">
    <location>
        <begin position="285"/>
        <end position="312"/>
    </location>
</feature>
<dbReference type="InterPro" id="IPR000727">
    <property type="entry name" value="T_SNARE_dom"/>
</dbReference>
<evidence type="ECO:0000256" key="7">
    <source>
        <dbReference type="ARBA" id="ARBA00023136"/>
    </source>
</evidence>
<feature type="compositionally biased region" description="Polar residues" evidence="9">
    <location>
        <begin position="197"/>
        <end position="223"/>
    </location>
</feature>
<evidence type="ECO:0000256" key="9">
    <source>
        <dbReference type="SAM" id="MobiDB-lite"/>
    </source>
</evidence>
<dbReference type="GO" id="GO:0048278">
    <property type="term" value="P:vesicle docking"/>
    <property type="evidence" value="ECO:0007669"/>
    <property type="project" value="TreeGrafter"/>
</dbReference>
<evidence type="ECO:0000256" key="8">
    <source>
        <dbReference type="SAM" id="Coils"/>
    </source>
</evidence>
<evidence type="ECO:0000256" key="1">
    <source>
        <dbReference type="ARBA" id="ARBA00004211"/>
    </source>
</evidence>
<dbReference type="InterPro" id="IPR006012">
    <property type="entry name" value="Syntaxin/epimorphin_CS"/>
</dbReference>
<feature type="transmembrane region" description="Helical" evidence="10">
    <location>
        <begin position="332"/>
        <end position="352"/>
    </location>
</feature>
<evidence type="ECO:0000256" key="5">
    <source>
        <dbReference type="ARBA" id="ARBA00022989"/>
    </source>
</evidence>
<evidence type="ECO:0000256" key="6">
    <source>
        <dbReference type="ARBA" id="ARBA00023054"/>
    </source>
</evidence>
<dbReference type="Pfam" id="PF11416">
    <property type="entry name" value="Syntaxin-5_N"/>
    <property type="match status" value="1"/>
</dbReference>
<dbReference type="InterPro" id="IPR045242">
    <property type="entry name" value="Syntaxin"/>
</dbReference>
<dbReference type="SMART" id="SM00397">
    <property type="entry name" value="t_SNARE"/>
    <property type="match status" value="1"/>
</dbReference>
<dbReference type="RefSeq" id="XP_031558572.1">
    <property type="nucleotide sequence ID" value="XM_031702712.1"/>
</dbReference>
<dbReference type="InParanoid" id="A0A6P8I113"/>
<dbReference type="AlphaFoldDB" id="A0A6P8I113"/>
<dbReference type="GO" id="GO:0005484">
    <property type="term" value="F:SNAP receptor activity"/>
    <property type="evidence" value="ECO:0007669"/>
    <property type="project" value="InterPro"/>
</dbReference>
<dbReference type="PANTHER" id="PTHR19957">
    <property type="entry name" value="SYNTAXIN"/>
    <property type="match status" value="1"/>
</dbReference>
<dbReference type="Gene3D" id="1.20.58.70">
    <property type="match status" value="1"/>
</dbReference>
<dbReference type="PROSITE" id="PS00914">
    <property type="entry name" value="SYNTAXIN"/>
    <property type="match status" value="1"/>
</dbReference>
<feature type="compositionally biased region" description="Polar residues" evidence="9">
    <location>
        <begin position="18"/>
        <end position="36"/>
    </location>
</feature>
<dbReference type="GO" id="GO:0000139">
    <property type="term" value="C:Golgi membrane"/>
    <property type="evidence" value="ECO:0007669"/>
    <property type="project" value="TreeGrafter"/>
</dbReference>
<evidence type="ECO:0000313" key="13">
    <source>
        <dbReference type="RefSeq" id="XP_031558572.1"/>
    </source>
</evidence>
<dbReference type="OrthoDB" id="421009at2759"/>
<keyword evidence="6 8" id="KW-0175">Coiled coil</keyword>
<organism evidence="12 13">
    <name type="scientific">Actinia tenebrosa</name>
    <name type="common">Australian red waratah sea anemone</name>
    <dbReference type="NCBI Taxonomy" id="6105"/>
    <lineage>
        <taxon>Eukaryota</taxon>
        <taxon>Metazoa</taxon>
        <taxon>Cnidaria</taxon>
        <taxon>Anthozoa</taxon>
        <taxon>Hexacorallia</taxon>
        <taxon>Actiniaria</taxon>
        <taxon>Actiniidae</taxon>
        <taxon>Actinia</taxon>
    </lineage>
</organism>
<evidence type="ECO:0000256" key="3">
    <source>
        <dbReference type="ARBA" id="ARBA00022448"/>
    </source>
</evidence>
<reference evidence="13" key="1">
    <citation type="submission" date="2025-08" db="UniProtKB">
        <authorList>
            <consortium name="RefSeq"/>
        </authorList>
    </citation>
    <scope>IDENTIFICATION</scope>
</reference>
<dbReference type="FunFam" id="1.20.58.70:FF:000022">
    <property type="entry name" value="Syntaxin-5"/>
    <property type="match status" value="1"/>
</dbReference>
<dbReference type="GO" id="GO:0006906">
    <property type="term" value="P:vesicle fusion"/>
    <property type="evidence" value="ECO:0007669"/>
    <property type="project" value="TreeGrafter"/>
</dbReference>
<keyword evidence="12" id="KW-1185">Reference proteome</keyword>
<dbReference type="GO" id="GO:0006886">
    <property type="term" value="P:intracellular protein transport"/>
    <property type="evidence" value="ECO:0007669"/>
    <property type="project" value="InterPro"/>
</dbReference>
<evidence type="ECO:0000256" key="10">
    <source>
        <dbReference type="SAM" id="Phobius"/>
    </source>
</evidence>
<feature type="region of interest" description="Disordered" evidence="9">
    <location>
        <begin position="188"/>
        <end position="241"/>
    </location>
</feature>